<dbReference type="Proteomes" id="UP000000745">
    <property type="component" value="Chromosome"/>
</dbReference>
<evidence type="ECO:0000256" key="1">
    <source>
        <dbReference type="SAM" id="Phobius"/>
    </source>
</evidence>
<evidence type="ECO:0000313" key="3">
    <source>
        <dbReference type="Proteomes" id="UP000000745"/>
    </source>
</evidence>
<evidence type="ECO:0000313" key="2">
    <source>
        <dbReference type="EMBL" id="CAQ88215.1"/>
    </source>
</evidence>
<dbReference type="HOGENOM" id="CLU_2342546_0_0_6"/>
<dbReference type="KEGG" id="efe:EFER_0672"/>
<reference evidence="3" key="1">
    <citation type="journal article" date="2009" name="PLoS Genet.">
        <title>Organised genome dynamics in the Escherichia coli species results in highly diverse adaptive paths.</title>
        <authorList>
            <person name="Touchon M."/>
            <person name="Hoede C."/>
            <person name="Tenaillon O."/>
            <person name="Barbe V."/>
            <person name="Baeriswyl S."/>
            <person name="Bidet P."/>
            <person name="Bingen E."/>
            <person name="Bonacorsi S."/>
            <person name="Bouchier C."/>
            <person name="Bouvet O."/>
            <person name="Calteau A."/>
            <person name="Chiapello H."/>
            <person name="Clermont O."/>
            <person name="Cruveiller S."/>
            <person name="Danchin A."/>
            <person name="Diard M."/>
            <person name="Dossat C."/>
            <person name="Karoui M.E."/>
            <person name="Frapy E."/>
            <person name="Garry L."/>
            <person name="Ghigo J.M."/>
            <person name="Gilles A.M."/>
            <person name="Johnson J."/>
            <person name="Le Bouguenec C."/>
            <person name="Lescat M."/>
            <person name="Mangenot S."/>
            <person name="Martinez-Jehanne V."/>
            <person name="Matic I."/>
            <person name="Nassif X."/>
            <person name="Oztas S."/>
            <person name="Petit M.A."/>
            <person name="Pichon C."/>
            <person name="Rouy Z."/>
            <person name="Ruf C.S."/>
            <person name="Schneider D."/>
            <person name="Tourret J."/>
            <person name="Vacherie B."/>
            <person name="Vallenet D."/>
            <person name="Medigue C."/>
            <person name="Rocha E.P.C."/>
            <person name="Denamur E."/>
        </authorList>
    </citation>
    <scope>NUCLEOTIDE SEQUENCE [LARGE SCALE GENOMIC DNA]</scope>
    <source>
        <strain evidence="3">ATCC 35469 / DSM 13698 / BCRC 15582 / CCUG 18766 / IAM 14443 / JCM 21226 / LMG 7866 / NBRC 102419 / NCTC 12128 / CDC 0568-73</strain>
    </source>
</reference>
<organism evidence="2 3">
    <name type="scientific">Escherichia fergusonii (strain ATCC 35469 / DSM 13698 / CCUG 18766 / IAM 14443 / JCM 21226 / LMG 7866 / NBRC 102419 / NCTC 12128 / CDC 0568-73)</name>
    <dbReference type="NCBI Taxonomy" id="585054"/>
    <lineage>
        <taxon>Bacteria</taxon>
        <taxon>Pseudomonadati</taxon>
        <taxon>Pseudomonadota</taxon>
        <taxon>Gammaproteobacteria</taxon>
        <taxon>Enterobacterales</taxon>
        <taxon>Enterobacteriaceae</taxon>
        <taxon>Escherichia</taxon>
    </lineage>
</organism>
<accession>B7LKD8</accession>
<keyword evidence="1" id="KW-0472">Membrane</keyword>
<keyword evidence="1" id="KW-0812">Transmembrane</keyword>
<dbReference type="EMBL" id="CU928158">
    <property type="protein sequence ID" value="CAQ88215.1"/>
    <property type="molecule type" value="Genomic_DNA"/>
</dbReference>
<sequence length="97" mass="10829">MIQCILHIYPHHLRLTANTDRKISASDVMLFRSYRKVINTLALSMGTAGESGLLCFLFVLMMMPGADGRVDEATKEEDKADKQYDTGHATVKSMSFS</sequence>
<gene>
    <name evidence="2" type="ordered locus">EFER_0672</name>
</gene>
<protein>
    <submittedName>
        <fullName evidence="2">Uncharacterized protein</fullName>
    </submittedName>
</protein>
<dbReference type="AlphaFoldDB" id="B7LKD8"/>
<name>B7LKD8_ESCF3</name>
<keyword evidence="1" id="KW-1133">Transmembrane helix</keyword>
<keyword evidence="3" id="KW-1185">Reference proteome</keyword>
<proteinExistence type="predicted"/>
<feature type="transmembrane region" description="Helical" evidence="1">
    <location>
        <begin position="37"/>
        <end position="60"/>
    </location>
</feature>